<name>A0ACA9R8H4_9GLOM</name>
<feature type="non-terminal residue" evidence="1">
    <location>
        <position position="1"/>
    </location>
</feature>
<protein>
    <submittedName>
        <fullName evidence="1">18740_t:CDS:1</fullName>
    </submittedName>
</protein>
<proteinExistence type="predicted"/>
<organism evidence="1 2">
    <name type="scientific">Racocetra persica</name>
    <dbReference type="NCBI Taxonomy" id="160502"/>
    <lineage>
        <taxon>Eukaryota</taxon>
        <taxon>Fungi</taxon>
        <taxon>Fungi incertae sedis</taxon>
        <taxon>Mucoromycota</taxon>
        <taxon>Glomeromycotina</taxon>
        <taxon>Glomeromycetes</taxon>
        <taxon>Diversisporales</taxon>
        <taxon>Gigasporaceae</taxon>
        <taxon>Racocetra</taxon>
    </lineage>
</organism>
<reference evidence="1" key="1">
    <citation type="submission" date="2021-06" db="EMBL/GenBank/DDBJ databases">
        <authorList>
            <person name="Kallberg Y."/>
            <person name="Tangrot J."/>
            <person name="Rosling A."/>
        </authorList>
    </citation>
    <scope>NUCLEOTIDE SEQUENCE</scope>
    <source>
        <strain evidence="1">MA461A</strain>
    </source>
</reference>
<evidence type="ECO:0000313" key="1">
    <source>
        <dbReference type="EMBL" id="CAG8780975.1"/>
    </source>
</evidence>
<gene>
    <name evidence="1" type="ORF">RPERSI_LOCUS17574</name>
</gene>
<keyword evidence="2" id="KW-1185">Reference proteome</keyword>
<dbReference type="Proteomes" id="UP000789920">
    <property type="component" value="Unassembled WGS sequence"/>
</dbReference>
<comment type="caution">
    <text evidence="1">The sequence shown here is derived from an EMBL/GenBank/DDBJ whole genome shotgun (WGS) entry which is preliminary data.</text>
</comment>
<accession>A0ACA9R8H4</accession>
<evidence type="ECO:0000313" key="2">
    <source>
        <dbReference type="Proteomes" id="UP000789920"/>
    </source>
</evidence>
<dbReference type="EMBL" id="CAJVQC010045247">
    <property type="protein sequence ID" value="CAG8780975.1"/>
    <property type="molecule type" value="Genomic_DNA"/>
</dbReference>
<sequence length="177" mass="20611">QVFTTIALLLIVSAIIIRQDKPAIIFTPTTIEIIEYPRNKNETILTQEESEAAKIHIYGILQRELSTAQNSYSSIEDRNKLRKGAKDSFDKETIENIKFVKKAKNYMNYEDEEDENDEGSKNYESKNYESEDNKSKDDEESKCYKNKNNEDEDKKNEFDELENLTSRSGLNDYNIPT</sequence>
<feature type="non-terminal residue" evidence="1">
    <location>
        <position position="177"/>
    </location>
</feature>